<evidence type="ECO:0000256" key="1">
    <source>
        <dbReference type="SAM" id="MobiDB-lite"/>
    </source>
</evidence>
<accession>E3W8G3</accession>
<protein>
    <submittedName>
        <fullName evidence="2">Uncharacterized protein</fullName>
    </submittedName>
</protein>
<dbReference type="GeneID" id="65072102"/>
<evidence type="ECO:0000313" key="3">
    <source>
        <dbReference type="Proteomes" id="UP000257750"/>
    </source>
</evidence>
<reference evidence="2 3" key="1">
    <citation type="journal article" date="2010" name="Arch. Virol.">
        <title>Complete genome sequence of ?MH1, a Leuconostoc temperate phage.</title>
        <authorList>
            <person name="Jang S.H."/>
            <person name="Hwang M.H."/>
            <person name="Chang H.I."/>
        </authorList>
    </citation>
    <scope>NUCLEOTIDE SEQUENCE [LARGE SCALE GENOMIC DNA]</scope>
</reference>
<feature type="region of interest" description="Disordered" evidence="1">
    <location>
        <begin position="20"/>
        <end position="40"/>
    </location>
</feature>
<dbReference type="KEGG" id="vg:65072102"/>
<proteinExistence type="predicted"/>
<name>E3W8G3_9CAUD</name>
<keyword evidence="3" id="KW-1185">Reference proteome</keyword>
<sequence>MQMMDIGQVMDYITEYVNSETPDSQKDKKVKANQAMFDSF</sequence>
<dbReference type="EMBL" id="HM596271">
    <property type="protein sequence ID" value="ADP69230.1"/>
    <property type="molecule type" value="Genomic_DNA"/>
</dbReference>
<organism evidence="2 3">
    <name type="scientific">Leuconostoc phage phiMH1</name>
    <dbReference type="NCBI Taxonomy" id="912321"/>
    <lineage>
        <taxon>Viruses</taxon>
        <taxon>Duplodnaviria</taxon>
        <taxon>Heunggongvirae</taxon>
        <taxon>Uroviricota</taxon>
        <taxon>Caudoviricetes</taxon>
        <taxon>Seongbukvirus</taxon>
        <taxon>Seongbukvirus MH1</taxon>
    </lineage>
</organism>
<dbReference type="Proteomes" id="UP000257750">
    <property type="component" value="Segment"/>
</dbReference>
<dbReference type="RefSeq" id="YP_010083092.1">
    <property type="nucleotide sequence ID" value="NC_055037.1"/>
</dbReference>
<evidence type="ECO:0000313" key="2">
    <source>
        <dbReference type="EMBL" id="ADP69230.1"/>
    </source>
</evidence>